<dbReference type="SMART" id="SM00829">
    <property type="entry name" value="PKS_ER"/>
    <property type="match status" value="1"/>
</dbReference>
<protein>
    <submittedName>
        <fullName evidence="7">Alcohol dehydrogenase</fullName>
    </submittedName>
</protein>
<reference evidence="7" key="1">
    <citation type="journal article" date="2014" name="Int. J. Syst. Evol. Microbiol.">
        <title>Complete genome sequence of Corynebacterium casei LMG S-19264T (=DSM 44701T), isolated from a smear-ripened cheese.</title>
        <authorList>
            <consortium name="US DOE Joint Genome Institute (JGI-PGF)"/>
            <person name="Walter F."/>
            <person name="Albersmeier A."/>
            <person name="Kalinowski J."/>
            <person name="Ruckert C."/>
        </authorList>
    </citation>
    <scope>NUCLEOTIDE SEQUENCE</scope>
    <source>
        <strain evidence="7">JCM 4386</strain>
    </source>
</reference>
<evidence type="ECO:0000256" key="2">
    <source>
        <dbReference type="ARBA" id="ARBA00008072"/>
    </source>
</evidence>
<dbReference type="Gene3D" id="3.90.180.10">
    <property type="entry name" value="Medium-chain alcohol dehydrogenases, catalytic domain"/>
    <property type="match status" value="1"/>
</dbReference>
<dbReference type="InterPro" id="IPR011032">
    <property type="entry name" value="GroES-like_sf"/>
</dbReference>
<comment type="cofactor">
    <cofactor evidence="1">
        <name>Zn(2+)</name>
        <dbReference type="ChEBI" id="CHEBI:29105"/>
    </cofactor>
</comment>
<comment type="similarity">
    <text evidence="2">Belongs to the zinc-containing alcohol dehydrogenase family.</text>
</comment>
<keyword evidence="5" id="KW-0560">Oxidoreductase</keyword>
<gene>
    <name evidence="7" type="ORF">GCM10010269_81810</name>
</gene>
<dbReference type="CDD" id="cd08254">
    <property type="entry name" value="hydroxyacyl_CoA_DH"/>
    <property type="match status" value="1"/>
</dbReference>
<dbReference type="Pfam" id="PF00107">
    <property type="entry name" value="ADH_zinc_N"/>
    <property type="match status" value="1"/>
</dbReference>
<name>A0A918LD24_9ACTN</name>
<organism evidence="7 8">
    <name type="scientific">Streptomyces humidus</name>
    <dbReference type="NCBI Taxonomy" id="52259"/>
    <lineage>
        <taxon>Bacteria</taxon>
        <taxon>Bacillati</taxon>
        <taxon>Actinomycetota</taxon>
        <taxon>Actinomycetes</taxon>
        <taxon>Kitasatosporales</taxon>
        <taxon>Streptomycetaceae</taxon>
        <taxon>Streptomyces</taxon>
    </lineage>
</organism>
<evidence type="ECO:0000256" key="1">
    <source>
        <dbReference type="ARBA" id="ARBA00001947"/>
    </source>
</evidence>
<dbReference type="Pfam" id="PF08240">
    <property type="entry name" value="ADH_N"/>
    <property type="match status" value="1"/>
</dbReference>
<dbReference type="SUPFAM" id="SSF50129">
    <property type="entry name" value="GroES-like"/>
    <property type="match status" value="1"/>
</dbReference>
<evidence type="ECO:0000313" key="8">
    <source>
        <dbReference type="Proteomes" id="UP000606194"/>
    </source>
</evidence>
<dbReference type="GO" id="GO:0016491">
    <property type="term" value="F:oxidoreductase activity"/>
    <property type="evidence" value="ECO:0007669"/>
    <property type="project" value="UniProtKB-KW"/>
</dbReference>
<evidence type="ECO:0000256" key="4">
    <source>
        <dbReference type="ARBA" id="ARBA00022833"/>
    </source>
</evidence>
<dbReference type="InterPro" id="IPR020843">
    <property type="entry name" value="ER"/>
</dbReference>
<feature type="domain" description="Enoyl reductase (ER)" evidence="6">
    <location>
        <begin position="7"/>
        <end position="351"/>
    </location>
</feature>
<dbReference type="RefSeq" id="WP_190154394.1">
    <property type="nucleotide sequence ID" value="NZ_BMTL01000068.1"/>
</dbReference>
<reference evidence="7" key="2">
    <citation type="submission" date="2020-09" db="EMBL/GenBank/DDBJ databases">
        <authorList>
            <person name="Sun Q."/>
            <person name="Ohkuma M."/>
        </authorList>
    </citation>
    <scope>NUCLEOTIDE SEQUENCE</scope>
    <source>
        <strain evidence="7">JCM 4386</strain>
    </source>
</reference>
<keyword evidence="8" id="KW-1185">Reference proteome</keyword>
<dbReference type="Proteomes" id="UP000606194">
    <property type="component" value="Unassembled WGS sequence"/>
</dbReference>
<evidence type="ECO:0000256" key="5">
    <source>
        <dbReference type="ARBA" id="ARBA00023002"/>
    </source>
</evidence>
<dbReference type="InterPro" id="IPR036291">
    <property type="entry name" value="NAD(P)-bd_dom_sf"/>
</dbReference>
<proteinExistence type="inferred from homology"/>
<keyword evidence="3" id="KW-0479">Metal-binding</keyword>
<dbReference type="EMBL" id="BMTL01000068">
    <property type="protein sequence ID" value="GGS30863.1"/>
    <property type="molecule type" value="Genomic_DNA"/>
</dbReference>
<sequence length="353" mass="36488">MPTMLAGRLHLDTQTFAVEEVAIPVPGPGEVLVEVRAAGVCLSDVHLIDGSLSSSFPVDEVVRSRAVTLGHEVAGVVHTLGPDLMGDWAPGMRVALQAGQACGQCDDCMRRSSCRMPLTRGVDYDGGWAEYAIAREDTLAPIPDHLPFDQAAIIPDAVSTPYAAIVETGAVRPAQAVGIWGAGGLGAHGIRLARLAGATPVIAIDPLPKARERALAFGADFTLDPAAADFAAAVDLATGGRGLDAAFDFAGVPVVREQAAAVLGPGGVLVLAGLTPKPLTVTDSTEFCFRGNQIRGHYGSGPEHVTQLIGLASTGRLDLAPSITAHIPLAEAADAVSRLEKKIGDPIRFVLTP</sequence>
<dbReference type="PANTHER" id="PTHR43350:SF17">
    <property type="entry name" value="NAD-DEPENDENT ALCOHOL DEHYDROGENASE"/>
    <property type="match status" value="1"/>
</dbReference>
<dbReference type="AlphaFoldDB" id="A0A918LD24"/>
<keyword evidence="4" id="KW-0862">Zinc</keyword>
<evidence type="ECO:0000259" key="6">
    <source>
        <dbReference type="SMART" id="SM00829"/>
    </source>
</evidence>
<dbReference type="PANTHER" id="PTHR43350">
    <property type="entry name" value="NAD-DEPENDENT ALCOHOL DEHYDROGENASE"/>
    <property type="match status" value="1"/>
</dbReference>
<dbReference type="InterPro" id="IPR013149">
    <property type="entry name" value="ADH-like_C"/>
</dbReference>
<evidence type="ECO:0000256" key="3">
    <source>
        <dbReference type="ARBA" id="ARBA00022723"/>
    </source>
</evidence>
<accession>A0A918LD24</accession>
<evidence type="ECO:0000313" key="7">
    <source>
        <dbReference type="EMBL" id="GGS30863.1"/>
    </source>
</evidence>
<comment type="caution">
    <text evidence="7">The sequence shown here is derived from an EMBL/GenBank/DDBJ whole genome shotgun (WGS) entry which is preliminary data.</text>
</comment>
<dbReference type="InterPro" id="IPR013154">
    <property type="entry name" value="ADH-like_N"/>
</dbReference>
<dbReference type="GO" id="GO:0046872">
    <property type="term" value="F:metal ion binding"/>
    <property type="evidence" value="ECO:0007669"/>
    <property type="project" value="UniProtKB-KW"/>
</dbReference>
<dbReference type="SUPFAM" id="SSF51735">
    <property type="entry name" value="NAD(P)-binding Rossmann-fold domains"/>
    <property type="match status" value="1"/>
</dbReference>